<feature type="domain" description="FAD/NAD(P)-binding" evidence="6">
    <location>
        <begin position="7"/>
        <end position="341"/>
    </location>
</feature>
<dbReference type="PANTHER" id="PTHR42913">
    <property type="entry name" value="APOPTOSIS-INDUCING FACTOR 1"/>
    <property type="match status" value="1"/>
</dbReference>
<evidence type="ECO:0000313" key="7">
    <source>
        <dbReference type="EMBL" id="QCF24566.1"/>
    </source>
</evidence>
<dbReference type="PRINTS" id="PR00411">
    <property type="entry name" value="PNDRDTASEI"/>
</dbReference>
<dbReference type="SUPFAM" id="SSF51905">
    <property type="entry name" value="FAD/NAD(P)-binding domain"/>
    <property type="match status" value="1"/>
</dbReference>
<evidence type="ECO:0000256" key="3">
    <source>
        <dbReference type="ARBA" id="ARBA00022630"/>
    </source>
</evidence>
<name>A0A4P7XCT2_9ALTE</name>
<comment type="cofactor">
    <cofactor evidence="1">
        <name>FAD</name>
        <dbReference type="ChEBI" id="CHEBI:57692"/>
    </cofactor>
</comment>
<evidence type="ECO:0000259" key="6">
    <source>
        <dbReference type="Pfam" id="PF07992"/>
    </source>
</evidence>
<keyword evidence="3" id="KW-0285">Flavoprotein</keyword>
<dbReference type="AlphaFoldDB" id="A0A4P7XCT2"/>
<protein>
    <submittedName>
        <fullName evidence="7">NAD(P)/FAD-dependent oxidoreductase</fullName>
    </submittedName>
</protein>
<evidence type="ECO:0000256" key="2">
    <source>
        <dbReference type="ARBA" id="ARBA00005272"/>
    </source>
</evidence>
<dbReference type="PRINTS" id="PR00368">
    <property type="entry name" value="FADPNR"/>
</dbReference>
<dbReference type="OrthoDB" id="9781621at2"/>
<dbReference type="InterPro" id="IPR051169">
    <property type="entry name" value="NADH-Q_oxidoreductase"/>
</dbReference>
<evidence type="ECO:0000313" key="8">
    <source>
        <dbReference type="Proteomes" id="UP000298049"/>
    </source>
</evidence>
<dbReference type="InterPro" id="IPR023753">
    <property type="entry name" value="FAD/NAD-binding_dom"/>
</dbReference>
<dbReference type="GO" id="GO:0019646">
    <property type="term" value="P:aerobic electron transport chain"/>
    <property type="evidence" value="ECO:0007669"/>
    <property type="project" value="TreeGrafter"/>
</dbReference>
<accession>A0A4P7XCT2</accession>
<dbReference type="Pfam" id="PF07992">
    <property type="entry name" value="Pyr_redox_2"/>
    <property type="match status" value="1"/>
</dbReference>
<keyword evidence="8" id="KW-1185">Reference proteome</keyword>
<keyword evidence="5" id="KW-0560">Oxidoreductase</keyword>
<dbReference type="EMBL" id="CP031093">
    <property type="protein sequence ID" value="QCF24566.1"/>
    <property type="molecule type" value="Genomic_DNA"/>
</dbReference>
<comment type="similarity">
    <text evidence="2">Belongs to the NADH dehydrogenase family.</text>
</comment>
<keyword evidence="4" id="KW-0274">FAD</keyword>
<dbReference type="GO" id="GO:0003955">
    <property type="term" value="F:NAD(P)H dehydrogenase (quinone) activity"/>
    <property type="evidence" value="ECO:0007669"/>
    <property type="project" value="TreeGrafter"/>
</dbReference>
<organism evidence="7 8">
    <name type="scientific">Hydrocarboniclastica marina</name>
    <dbReference type="NCBI Taxonomy" id="2259620"/>
    <lineage>
        <taxon>Bacteria</taxon>
        <taxon>Pseudomonadati</taxon>
        <taxon>Pseudomonadota</taxon>
        <taxon>Gammaproteobacteria</taxon>
        <taxon>Alteromonadales</taxon>
        <taxon>Alteromonadaceae</taxon>
        <taxon>Hydrocarboniclastica</taxon>
    </lineage>
</organism>
<sequence>MPSNSHRIVIVGGGAGGMELATHLGKKLGKRGKAQITLVDAVLTHVWKPLLHEVAAGSMDSEANEVNFRAHAHNHHYQFQLGRLSGLDRSARKIVLAPILDEKGLEVVPQRSLDYDTLVLSVGSTTNDFGTKGAMEHCEFLDSLDQARRFHRHLLNLFLRKNYMARDLADSKLRIAIVGAGATGVELAAELRLVSRELPQYGLNEIKAGDVELTIVEAADRILPALPERISRAAHRELEQLGIRIMTGDPVGEITSTELHLKNGVQLQADVCVWAAGIKAPEFLTRLDDLETNRLNQLVVHQDLRTTRDKDIFAFGDCAACPQPNSDKPVPPRAQAANQQAKTLAKTLANRLDGRESVNFVYKDHGSLISLSHYTAVGSLMGNLTNGSLKVEGRLARLFYISLYRMHQVALHGLIGTAFIWFSDTLSRKLHPRLKLH</sequence>
<dbReference type="PANTHER" id="PTHR42913:SF3">
    <property type="entry name" value="64 KDA MITOCHONDRIAL NADH DEHYDROGENASE (EUROFUNG)"/>
    <property type="match status" value="1"/>
</dbReference>
<gene>
    <name evidence="7" type="ORF">soil367_00555</name>
</gene>
<evidence type="ECO:0000256" key="5">
    <source>
        <dbReference type="ARBA" id="ARBA00023002"/>
    </source>
</evidence>
<evidence type="ECO:0000256" key="1">
    <source>
        <dbReference type="ARBA" id="ARBA00001974"/>
    </source>
</evidence>
<dbReference type="RefSeq" id="WP_136545900.1">
    <property type="nucleotide sequence ID" value="NZ_CP031093.1"/>
</dbReference>
<evidence type="ECO:0000256" key="4">
    <source>
        <dbReference type="ARBA" id="ARBA00022827"/>
    </source>
</evidence>
<dbReference type="Gene3D" id="3.50.50.100">
    <property type="match status" value="1"/>
</dbReference>
<dbReference type="Proteomes" id="UP000298049">
    <property type="component" value="Chromosome"/>
</dbReference>
<dbReference type="KEGG" id="hmi:soil367_00555"/>
<reference evidence="7 8" key="1">
    <citation type="submission" date="2018-07" db="EMBL/GenBank/DDBJ databases">
        <title>Marsedoiliclastica nanhaica gen. nov. sp. nov., a novel marine hydrocarbonoclastic bacterium isolated from an in-situ enriched hydrocarbon-degrading consortium in deep-sea sediment.</title>
        <authorList>
            <person name="Dong C."/>
            <person name="Ma T."/>
            <person name="Liu R."/>
            <person name="Shao Z."/>
        </authorList>
    </citation>
    <scope>NUCLEOTIDE SEQUENCE [LARGE SCALE GENOMIC DNA]</scope>
    <source>
        <strain evidence="8">soil36-7</strain>
    </source>
</reference>
<proteinExistence type="inferred from homology"/>
<dbReference type="InterPro" id="IPR036188">
    <property type="entry name" value="FAD/NAD-bd_sf"/>
</dbReference>